<dbReference type="EMBL" id="MFST01000069">
    <property type="protein sequence ID" value="OGI44208.1"/>
    <property type="molecule type" value="Genomic_DNA"/>
</dbReference>
<evidence type="ECO:0000313" key="1">
    <source>
        <dbReference type="EMBL" id="OGI44208.1"/>
    </source>
</evidence>
<organism evidence="1 2">
    <name type="scientific">Candidatus Muproteobacteria bacterium RBG_16_65_31</name>
    <dbReference type="NCBI Taxonomy" id="1817759"/>
    <lineage>
        <taxon>Bacteria</taxon>
        <taxon>Pseudomonadati</taxon>
        <taxon>Pseudomonadota</taxon>
        <taxon>Candidatus Muproteobacteria</taxon>
    </lineage>
</organism>
<proteinExistence type="predicted"/>
<evidence type="ECO:0000313" key="2">
    <source>
        <dbReference type="Proteomes" id="UP000179344"/>
    </source>
</evidence>
<comment type="caution">
    <text evidence="1">The sequence shown here is derived from an EMBL/GenBank/DDBJ whole genome shotgun (WGS) entry which is preliminary data.</text>
</comment>
<name>A0A1F6TGI4_9PROT</name>
<sequence>MYLKHKKSGDLVEVLDLDALFDPFKSDIRGRFHAGEELPEPAGFRKAELIFPSGEKLPRCWVDAHYHDTGR</sequence>
<protein>
    <submittedName>
        <fullName evidence="1">Acetyltransferase</fullName>
    </submittedName>
</protein>
<reference evidence="1 2" key="1">
    <citation type="journal article" date="2016" name="Nat. Commun.">
        <title>Thousands of microbial genomes shed light on interconnected biogeochemical processes in an aquifer system.</title>
        <authorList>
            <person name="Anantharaman K."/>
            <person name="Brown C.T."/>
            <person name="Hug L.A."/>
            <person name="Sharon I."/>
            <person name="Castelle C.J."/>
            <person name="Probst A.J."/>
            <person name="Thomas B.C."/>
            <person name="Singh A."/>
            <person name="Wilkins M.J."/>
            <person name="Karaoz U."/>
            <person name="Brodie E.L."/>
            <person name="Williams K.H."/>
            <person name="Hubbard S.S."/>
            <person name="Banfield J.F."/>
        </authorList>
    </citation>
    <scope>NUCLEOTIDE SEQUENCE [LARGE SCALE GENOMIC DNA]</scope>
</reference>
<accession>A0A1F6TGI4</accession>
<dbReference type="AlphaFoldDB" id="A0A1F6TGI4"/>
<gene>
    <name evidence="1" type="ORF">A2V92_02095</name>
</gene>
<keyword evidence="1" id="KW-0808">Transferase</keyword>
<dbReference type="GO" id="GO:0016740">
    <property type="term" value="F:transferase activity"/>
    <property type="evidence" value="ECO:0007669"/>
    <property type="project" value="UniProtKB-KW"/>
</dbReference>
<dbReference type="Proteomes" id="UP000179344">
    <property type="component" value="Unassembled WGS sequence"/>
</dbReference>